<dbReference type="RefSeq" id="WP_425283467.1">
    <property type="nucleotide sequence ID" value="NZ_FMYL01000005.1"/>
</dbReference>
<sequence>MKNITRNLIHRLMGEVIVKNNVKVQPPMEGMLKIEQGHIQIWITLNAFTPLVDISKENKTLAFISHFEVERNFSFCVDITQRTGCKPQVKAKKVIANKNHSHYANHALSKILKLVLTDYKFSTGVQSARAFFVRNISMRSHIYVELWRDTFECAGHLLSLSVNPLQLRTNQMTVISEAPISTGVHTHV</sequence>
<accession>A0A1G6HFZ2</accession>
<dbReference type="AlphaFoldDB" id="A0A1G6HFZ2"/>
<gene>
    <name evidence="1" type="ORF">SAMN05421733_10566</name>
</gene>
<name>A0A1G6HFZ2_9GAMM</name>
<dbReference type="Proteomes" id="UP000242501">
    <property type="component" value="Unassembled WGS sequence"/>
</dbReference>
<evidence type="ECO:0000313" key="2">
    <source>
        <dbReference type="Proteomes" id="UP000242501"/>
    </source>
</evidence>
<protein>
    <submittedName>
        <fullName evidence="1">Uncharacterized protein</fullName>
    </submittedName>
</protein>
<evidence type="ECO:0000313" key="1">
    <source>
        <dbReference type="EMBL" id="SDB92356.1"/>
    </source>
</evidence>
<dbReference type="EMBL" id="FMYL01000005">
    <property type="protein sequence ID" value="SDB92356.1"/>
    <property type="molecule type" value="Genomic_DNA"/>
</dbReference>
<keyword evidence="2" id="KW-1185">Reference proteome</keyword>
<reference evidence="2" key="1">
    <citation type="submission" date="2016-09" db="EMBL/GenBank/DDBJ databases">
        <authorList>
            <person name="Varghese N."/>
            <person name="Submissions S."/>
        </authorList>
    </citation>
    <scope>NUCLEOTIDE SEQUENCE [LARGE SCALE GENOMIC DNA]</scope>
    <source>
        <strain evidence="2">ANC 4422</strain>
    </source>
</reference>
<dbReference type="STRING" id="1219383.SAMN05421733_10566"/>
<proteinExistence type="predicted"/>
<organism evidence="1 2">
    <name type="scientific">Acinetobacter boissieri</name>
    <dbReference type="NCBI Taxonomy" id="1219383"/>
    <lineage>
        <taxon>Bacteria</taxon>
        <taxon>Pseudomonadati</taxon>
        <taxon>Pseudomonadota</taxon>
        <taxon>Gammaproteobacteria</taxon>
        <taxon>Moraxellales</taxon>
        <taxon>Moraxellaceae</taxon>
        <taxon>Acinetobacter</taxon>
    </lineage>
</organism>